<gene>
    <name evidence="1" type="ORF">C3L50_05295</name>
</gene>
<dbReference type="AlphaFoldDB" id="A0A2S5AE99"/>
<evidence type="ECO:0000313" key="1">
    <source>
        <dbReference type="EMBL" id="POY40911.1"/>
    </source>
</evidence>
<protein>
    <submittedName>
        <fullName evidence="1">Uncharacterized protein</fullName>
    </submittedName>
</protein>
<comment type="caution">
    <text evidence="1">The sequence shown here is derived from an EMBL/GenBank/DDBJ whole genome shotgun (WGS) entry which is preliminary data.</text>
</comment>
<proteinExistence type="predicted"/>
<evidence type="ECO:0000313" key="2">
    <source>
        <dbReference type="Proteomes" id="UP000237310"/>
    </source>
</evidence>
<sequence>MQNVIKKLKEYSNQIDLKERFDYNFDNSDKIFSSSDTNRLKKYKNPFEQNIELKWILSDKYKSNLDQSFIDFWIINVWGGIRGFKHNDRNIEKILRFKKQVQKGKLSLDCFSTISSLSKISSFMQPENFVIYDSRVIYTLNWLILTCENQNGFNRKYFPMPIGRNKIIADFDMNTIVNISHISEYVKNTELYISQQDAYFEFCDFIKKTTKLIYGDNSKPYELEMLLFTLADKEIFKDLKELIKITTSSSSANQITETEN</sequence>
<keyword evidence="2" id="KW-1185">Reference proteome</keyword>
<dbReference type="EMBL" id="PQVG01000002">
    <property type="protein sequence ID" value="POY40911.1"/>
    <property type="molecule type" value="Genomic_DNA"/>
</dbReference>
<name>A0A2S5AE99_9FLAO</name>
<dbReference type="RefSeq" id="WP_103805097.1">
    <property type="nucleotide sequence ID" value="NZ_PQVG01000002.1"/>
</dbReference>
<accession>A0A2S5AE99</accession>
<organism evidence="1 2">
    <name type="scientific">Flavobacterium alvei</name>
    <dbReference type="NCBI Taxonomy" id="2080416"/>
    <lineage>
        <taxon>Bacteria</taxon>
        <taxon>Pseudomonadati</taxon>
        <taxon>Bacteroidota</taxon>
        <taxon>Flavobacteriia</taxon>
        <taxon>Flavobacteriales</taxon>
        <taxon>Flavobacteriaceae</taxon>
        <taxon>Flavobacterium</taxon>
    </lineage>
</organism>
<dbReference type="Proteomes" id="UP000237310">
    <property type="component" value="Unassembled WGS sequence"/>
</dbReference>
<reference evidence="1 2" key="1">
    <citation type="submission" date="2018-01" db="EMBL/GenBank/DDBJ databases">
        <authorList>
            <person name="Gaut B.S."/>
            <person name="Morton B.R."/>
            <person name="Clegg M.T."/>
            <person name="Duvall M.R."/>
        </authorList>
    </citation>
    <scope>NUCLEOTIDE SEQUENCE [LARGE SCALE GENOMIC DNA]</scope>
    <source>
        <strain evidence="1 2">HR-AY</strain>
    </source>
</reference>
<dbReference type="OrthoDB" id="700654at2"/>